<accession>E4X6C2</accession>
<reference evidence="1 2" key="1">
    <citation type="journal article" date="2010" name="Science">
        <title>Plasticity of animal genome architecture unmasked by rapid evolution of a pelagic tunicate.</title>
        <authorList>
            <person name="Denoeud F."/>
            <person name="Henriet S."/>
            <person name="Mungpakdee S."/>
            <person name="Aury J.M."/>
            <person name="Da Silva C."/>
            <person name="Brinkmann H."/>
            <person name="Mikhaleva J."/>
            <person name="Olsen L.C."/>
            <person name="Jubin C."/>
            <person name="Canestro C."/>
            <person name="Bouquet J.M."/>
            <person name="Danks G."/>
            <person name="Poulain J."/>
            <person name="Campsteijn C."/>
            <person name="Adamski M."/>
            <person name="Cross I."/>
            <person name="Yadetie F."/>
            <person name="Muffato M."/>
            <person name="Louis A."/>
            <person name="Butcher S."/>
            <person name="Tsagkogeorga G."/>
            <person name="Konrad A."/>
            <person name="Singh S."/>
            <person name="Jensen M.F."/>
            <person name="Cong E.H."/>
            <person name="Eikeseth-Otteraa H."/>
            <person name="Noel B."/>
            <person name="Anthouard V."/>
            <person name="Porcel B.M."/>
            <person name="Kachouri-Lafond R."/>
            <person name="Nishino A."/>
            <person name="Ugolini M."/>
            <person name="Chourrout P."/>
            <person name="Nishida H."/>
            <person name="Aasland R."/>
            <person name="Huzurbazar S."/>
            <person name="Westhof E."/>
            <person name="Delsuc F."/>
            <person name="Lehrach H."/>
            <person name="Reinhardt R."/>
            <person name="Weissenbach J."/>
            <person name="Roy S.W."/>
            <person name="Artiguenave F."/>
            <person name="Postlethwait J.H."/>
            <person name="Manak J.R."/>
            <person name="Thompson E.M."/>
            <person name="Jaillon O."/>
            <person name="Du Pasquier L."/>
            <person name="Boudinot P."/>
            <person name="Liberles D.A."/>
            <person name="Volff J.N."/>
            <person name="Philippe H."/>
            <person name="Lenhard B."/>
            <person name="Roest Crollius H."/>
            <person name="Wincker P."/>
            <person name="Chourrout D."/>
        </authorList>
    </citation>
    <scope>NUCLEOTIDE SEQUENCE [LARGE SCALE GENOMIC DNA]</scope>
</reference>
<evidence type="ECO:0000313" key="1">
    <source>
        <dbReference type="EMBL" id="CBY07511.1"/>
    </source>
</evidence>
<evidence type="ECO:0000313" key="2">
    <source>
        <dbReference type="Proteomes" id="UP000001307"/>
    </source>
</evidence>
<dbReference type="InParanoid" id="E4X6C2"/>
<dbReference type="AlphaFoldDB" id="E4X6C2"/>
<dbReference type="OrthoDB" id="10419260at2759"/>
<protein>
    <submittedName>
        <fullName evidence="1">Uncharacterized protein</fullName>
    </submittedName>
</protein>
<sequence>MVHSYAIIARINEGIRFGCAGAIVSDNVFATLVECDYHMFHYIKGSFPADDQMNHYSSTEDIQKKFQEMVEDGLIYIYYGAKGMHDGKFIKVKSLKKMETHMFLTTVENFEQPAKPILPADTEFYNEMIRDRSPFEKPKYQCIIFGFYRYESYFLSHPKQPHFHAIRLKFNGREDGTNRPKLKLNNKKYYNVGFIPTFDEYGTPIYCQKMNDMTIDRFKLVAFLDKTALQTIKSLDALRSTFKITKSSRDFVNTFAPMENEYRVKRDSFEIYFAVHDDQD</sequence>
<dbReference type="EMBL" id="FN653026">
    <property type="protein sequence ID" value="CBY07511.1"/>
    <property type="molecule type" value="Genomic_DNA"/>
</dbReference>
<keyword evidence="2" id="KW-1185">Reference proteome</keyword>
<organism evidence="1 2">
    <name type="scientific">Oikopleura dioica</name>
    <name type="common">Tunicate</name>
    <dbReference type="NCBI Taxonomy" id="34765"/>
    <lineage>
        <taxon>Eukaryota</taxon>
        <taxon>Metazoa</taxon>
        <taxon>Chordata</taxon>
        <taxon>Tunicata</taxon>
        <taxon>Appendicularia</taxon>
        <taxon>Copelata</taxon>
        <taxon>Oikopleuridae</taxon>
        <taxon>Oikopleura</taxon>
    </lineage>
</organism>
<gene>
    <name evidence="1" type="ORF">GSOID_T00002490001</name>
</gene>
<dbReference type="Proteomes" id="UP000001307">
    <property type="component" value="Unassembled WGS sequence"/>
</dbReference>
<proteinExistence type="predicted"/>
<name>E4X6C2_OIKDI</name>